<keyword evidence="1" id="KW-1133">Transmembrane helix</keyword>
<keyword evidence="2" id="KW-0732">Signal</keyword>
<dbReference type="Proteomes" id="UP001634394">
    <property type="component" value="Unassembled WGS sequence"/>
</dbReference>
<evidence type="ECO:0000313" key="4">
    <source>
        <dbReference type="Proteomes" id="UP001634394"/>
    </source>
</evidence>
<organism evidence="3 4">
    <name type="scientific">Sinanodonta woodiana</name>
    <name type="common">Chinese pond mussel</name>
    <name type="synonym">Anodonta woodiana</name>
    <dbReference type="NCBI Taxonomy" id="1069815"/>
    <lineage>
        <taxon>Eukaryota</taxon>
        <taxon>Metazoa</taxon>
        <taxon>Spiralia</taxon>
        <taxon>Lophotrochozoa</taxon>
        <taxon>Mollusca</taxon>
        <taxon>Bivalvia</taxon>
        <taxon>Autobranchia</taxon>
        <taxon>Heteroconchia</taxon>
        <taxon>Palaeoheterodonta</taxon>
        <taxon>Unionida</taxon>
        <taxon>Unionoidea</taxon>
        <taxon>Unionidae</taxon>
        <taxon>Unioninae</taxon>
        <taxon>Sinanodonta</taxon>
    </lineage>
</organism>
<proteinExistence type="predicted"/>
<evidence type="ECO:0000256" key="2">
    <source>
        <dbReference type="SAM" id="SignalP"/>
    </source>
</evidence>
<accession>A0ABD3XL24</accession>
<feature type="signal peptide" evidence="2">
    <location>
        <begin position="1"/>
        <end position="19"/>
    </location>
</feature>
<keyword evidence="1" id="KW-0472">Membrane</keyword>
<gene>
    <name evidence="3" type="ORF">ACJMK2_025704</name>
</gene>
<feature type="chain" id="PRO_5044818311" evidence="2">
    <location>
        <begin position="20"/>
        <end position="353"/>
    </location>
</feature>
<reference evidence="3 4" key="1">
    <citation type="submission" date="2024-11" db="EMBL/GenBank/DDBJ databases">
        <title>Chromosome-level genome assembly of the freshwater bivalve Anodonta woodiana.</title>
        <authorList>
            <person name="Chen X."/>
        </authorList>
    </citation>
    <scope>NUCLEOTIDE SEQUENCE [LARGE SCALE GENOMIC DNA]</scope>
    <source>
        <strain evidence="3">MN2024</strain>
        <tissue evidence="3">Gills</tissue>
    </source>
</reference>
<evidence type="ECO:0000256" key="1">
    <source>
        <dbReference type="SAM" id="Phobius"/>
    </source>
</evidence>
<name>A0ABD3XL24_SINWO</name>
<sequence>MYLIHPVFCCLLIFTVTEGKIVPAIVGRNVSFNLTISNLSEDIIIIKHNAIDLILIWPELNNYVKNKKTDRVRVEVYNETESNTIMVTVCIFNVTKHDLGIYSAVTQLRPTEIKASVLLELMGRCRFDLYSNITMIQNIPIFRNHNFDTDLVLACRFPSRSIGKVNGSLKLNNKTVRYWATTSIMNTDTEEIYHYTTAASAPKVEEEAISSANRLIYIIVGLGALLAAVLIAYIQHKIRTCFCVDRESINSANCGTVHGGDMLHGVYESGHYWTIVGNAEGELSTAIETEVELRGEPILLDKKCVSSIVGSIESVRSHKIGFSSLDGYLNPINSNEMGIDGYINPIHTDPVDT</sequence>
<feature type="transmembrane region" description="Helical" evidence="1">
    <location>
        <begin position="215"/>
        <end position="234"/>
    </location>
</feature>
<keyword evidence="4" id="KW-1185">Reference proteome</keyword>
<evidence type="ECO:0000313" key="3">
    <source>
        <dbReference type="EMBL" id="KAL3885655.1"/>
    </source>
</evidence>
<dbReference type="EMBL" id="JBJQND010000002">
    <property type="protein sequence ID" value="KAL3885655.1"/>
    <property type="molecule type" value="Genomic_DNA"/>
</dbReference>
<comment type="caution">
    <text evidence="3">The sequence shown here is derived from an EMBL/GenBank/DDBJ whole genome shotgun (WGS) entry which is preliminary data.</text>
</comment>
<protein>
    <submittedName>
        <fullName evidence="3">Uncharacterized protein</fullName>
    </submittedName>
</protein>
<keyword evidence="1" id="KW-0812">Transmembrane</keyword>
<dbReference type="AlphaFoldDB" id="A0ABD3XL24"/>